<dbReference type="HOGENOM" id="CLU_000445_88_15_6"/>
<dbReference type="KEGG" id="pseo:OM33_15520"/>
<protein>
    <submittedName>
        <fullName evidence="5">AraC family transcriptional regulator</fullName>
    </submittedName>
</protein>
<name>A0A0A7EIV4_9GAMM</name>
<dbReference type="InterPro" id="IPR018060">
    <property type="entry name" value="HTH_AraC"/>
</dbReference>
<dbReference type="eggNOG" id="COG0662">
    <property type="taxonomic scope" value="Bacteria"/>
</dbReference>
<keyword evidence="2" id="KW-0238">DNA-binding</keyword>
<reference evidence="5 6" key="1">
    <citation type="submission" date="2014-11" db="EMBL/GenBank/DDBJ databases">
        <title>Complete Genome Sequence of Pseudoalteromonas sp. Strain OCN003 Isolated from Kaneohe Bay, Oahu, Hawaii.</title>
        <authorList>
            <person name="Beurmann S."/>
            <person name="Videau P."/>
            <person name="Ushijima B."/>
            <person name="Smith A.M."/>
            <person name="Aeby G.S."/>
            <person name="Callahan S.M."/>
            <person name="Belcaid M."/>
        </authorList>
    </citation>
    <scope>NUCLEOTIDE SEQUENCE [LARGE SCALE GENOMIC DNA]</scope>
    <source>
        <strain evidence="5 6">OCN003</strain>
    </source>
</reference>
<accession>A0A0A7EIV4</accession>
<evidence type="ECO:0000256" key="2">
    <source>
        <dbReference type="ARBA" id="ARBA00023125"/>
    </source>
</evidence>
<gene>
    <name evidence="5" type="ORF">OM33_15520</name>
</gene>
<dbReference type="AlphaFoldDB" id="A0A0A7EIV4"/>
<dbReference type="PANTHER" id="PTHR43280:SF28">
    <property type="entry name" value="HTH-TYPE TRANSCRIPTIONAL ACTIVATOR RHAS"/>
    <property type="match status" value="1"/>
</dbReference>
<dbReference type="Pfam" id="PF12833">
    <property type="entry name" value="HTH_18"/>
    <property type="match status" value="1"/>
</dbReference>
<dbReference type="InterPro" id="IPR009057">
    <property type="entry name" value="Homeodomain-like_sf"/>
</dbReference>
<dbReference type="InterPro" id="IPR011051">
    <property type="entry name" value="RmlC_Cupin_sf"/>
</dbReference>
<organism evidence="5 6">
    <name type="scientific">Pseudoalteromonas piratica</name>
    <dbReference type="NCBI Taxonomy" id="1348114"/>
    <lineage>
        <taxon>Bacteria</taxon>
        <taxon>Pseudomonadati</taxon>
        <taxon>Pseudomonadota</taxon>
        <taxon>Gammaproteobacteria</taxon>
        <taxon>Alteromonadales</taxon>
        <taxon>Pseudoalteromonadaceae</taxon>
        <taxon>Pseudoalteromonas</taxon>
    </lineage>
</organism>
<dbReference type="InterPro" id="IPR018062">
    <property type="entry name" value="HTH_AraC-typ_CS"/>
</dbReference>
<evidence type="ECO:0000313" key="6">
    <source>
        <dbReference type="Proteomes" id="UP000030341"/>
    </source>
</evidence>
<dbReference type="InterPro" id="IPR014710">
    <property type="entry name" value="RmlC-like_jellyroll"/>
</dbReference>
<dbReference type="eggNOG" id="COG4977">
    <property type="taxonomic scope" value="Bacteria"/>
</dbReference>
<dbReference type="EMBL" id="CP009889">
    <property type="protein sequence ID" value="AIY66554.1"/>
    <property type="molecule type" value="Genomic_DNA"/>
</dbReference>
<dbReference type="PANTHER" id="PTHR43280">
    <property type="entry name" value="ARAC-FAMILY TRANSCRIPTIONAL REGULATOR"/>
    <property type="match status" value="1"/>
</dbReference>
<feature type="domain" description="HTH araC/xylS-type" evidence="4">
    <location>
        <begin position="138"/>
        <end position="235"/>
    </location>
</feature>
<keyword evidence="1" id="KW-0805">Transcription regulation</keyword>
<dbReference type="Gene3D" id="1.10.10.60">
    <property type="entry name" value="Homeodomain-like"/>
    <property type="match status" value="2"/>
</dbReference>
<proteinExistence type="predicted"/>
<keyword evidence="3" id="KW-0804">Transcription</keyword>
<dbReference type="OrthoDB" id="5740883at2"/>
<evidence type="ECO:0000256" key="1">
    <source>
        <dbReference type="ARBA" id="ARBA00023015"/>
    </source>
</evidence>
<dbReference type="Proteomes" id="UP000030341">
    <property type="component" value="Chromosome 2"/>
</dbReference>
<dbReference type="PROSITE" id="PS01124">
    <property type="entry name" value="HTH_ARAC_FAMILY_2"/>
    <property type="match status" value="1"/>
</dbReference>
<evidence type="ECO:0000259" key="4">
    <source>
        <dbReference type="PROSITE" id="PS01124"/>
    </source>
</evidence>
<dbReference type="PROSITE" id="PS00041">
    <property type="entry name" value="HTH_ARAC_FAMILY_1"/>
    <property type="match status" value="1"/>
</dbReference>
<sequence>MPNLLSIRSYSANPVSHSHEFNQIVLPLRGVINIHVDDFSGKVAPRECVVIRANEKHLFAAEREARFIVADMRNLPNNLISSEQIVFEINKPLLNYLLFIESQLENQINPLIEQSMYETFYLLLESQNLLPKLDARINNALLYITEHITEPLNIATLAEVAYLSPTQFKKIFKAQLGVTVLEHITQLRMEKAQALLTHTDYSLQIVGEKVGYKDLSAFSRKFKQYFGLSPKNFKN</sequence>
<evidence type="ECO:0000313" key="5">
    <source>
        <dbReference type="EMBL" id="AIY66554.1"/>
    </source>
</evidence>
<dbReference type="GO" id="GO:0003700">
    <property type="term" value="F:DNA-binding transcription factor activity"/>
    <property type="evidence" value="ECO:0007669"/>
    <property type="project" value="InterPro"/>
</dbReference>
<keyword evidence="6" id="KW-1185">Reference proteome</keyword>
<dbReference type="RefSeq" id="WP_040134865.1">
    <property type="nucleotide sequence ID" value="NZ_CP009889.1"/>
</dbReference>
<dbReference type="SMART" id="SM00342">
    <property type="entry name" value="HTH_ARAC"/>
    <property type="match status" value="1"/>
</dbReference>
<dbReference type="InterPro" id="IPR020449">
    <property type="entry name" value="Tscrpt_reg_AraC-type_HTH"/>
</dbReference>
<dbReference type="Gene3D" id="2.60.120.10">
    <property type="entry name" value="Jelly Rolls"/>
    <property type="match status" value="1"/>
</dbReference>
<dbReference type="SUPFAM" id="SSF51182">
    <property type="entry name" value="RmlC-like cupins"/>
    <property type="match status" value="1"/>
</dbReference>
<dbReference type="GO" id="GO:0043565">
    <property type="term" value="F:sequence-specific DNA binding"/>
    <property type="evidence" value="ECO:0007669"/>
    <property type="project" value="InterPro"/>
</dbReference>
<dbReference type="STRING" id="1348114.OM33_15520"/>
<evidence type="ECO:0000256" key="3">
    <source>
        <dbReference type="ARBA" id="ARBA00023163"/>
    </source>
</evidence>
<dbReference type="SUPFAM" id="SSF46689">
    <property type="entry name" value="Homeodomain-like"/>
    <property type="match status" value="2"/>
</dbReference>
<dbReference type="PRINTS" id="PR00032">
    <property type="entry name" value="HTHARAC"/>
</dbReference>